<dbReference type="RefSeq" id="WP_345314453.1">
    <property type="nucleotide sequence ID" value="NZ_JBHLWV010000052.1"/>
</dbReference>
<dbReference type="EMBL" id="JBHLWV010000052">
    <property type="protein sequence ID" value="MFC0316520.1"/>
    <property type="molecule type" value="Genomic_DNA"/>
</dbReference>
<name>A0ABV6HCA2_9ACTN</name>
<evidence type="ECO:0000313" key="2">
    <source>
        <dbReference type="EMBL" id="MFC0316520.1"/>
    </source>
</evidence>
<evidence type="ECO:0000256" key="1">
    <source>
        <dbReference type="SAM" id="Phobius"/>
    </source>
</evidence>
<evidence type="ECO:0000313" key="3">
    <source>
        <dbReference type="Proteomes" id="UP001589783"/>
    </source>
</evidence>
<accession>A0ABV6HCA2</accession>
<gene>
    <name evidence="2" type="ORF">ACFFJD_16880</name>
</gene>
<reference evidence="2 3" key="1">
    <citation type="submission" date="2024-09" db="EMBL/GenBank/DDBJ databases">
        <authorList>
            <person name="Sun Q."/>
            <person name="Mori K."/>
        </authorList>
    </citation>
    <scope>NUCLEOTIDE SEQUENCE [LARGE SCALE GENOMIC DNA]</scope>
    <source>
        <strain evidence="2 3">CCM 7957</strain>
    </source>
</reference>
<organism evidence="2 3">
    <name type="scientific">Gordonia phosphorivorans</name>
    <dbReference type="NCBI Taxonomy" id="1056982"/>
    <lineage>
        <taxon>Bacteria</taxon>
        <taxon>Bacillati</taxon>
        <taxon>Actinomycetota</taxon>
        <taxon>Actinomycetes</taxon>
        <taxon>Mycobacteriales</taxon>
        <taxon>Gordoniaceae</taxon>
        <taxon>Gordonia</taxon>
    </lineage>
</organism>
<keyword evidence="1" id="KW-0812">Transmembrane</keyword>
<keyword evidence="3" id="KW-1185">Reference proteome</keyword>
<dbReference type="Proteomes" id="UP001589783">
    <property type="component" value="Unassembled WGS sequence"/>
</dbReference>
<proteinExistence type="predicted"/>
<comment type="caution">
    <text evidence="2">The sequence shown here is derived from an EMBL/GenBank/DDBJ whole genome shotgun (WGS) entry which is preliminary data.</text>
</comment>
<keyword evidence="1" id="KW-1133">Transmembrane helix</keyword>
<sequence length="155" mass="16727">MKATAVIPRGLSDSVAGTGISRGTRGVVVGEASGFWQQRVTVRFDDGFGALSEVNVKTSDLTVVRRGGGHEDFERRASRTGLIRLGVVLALVAPTVYFVASYWWSTGSLDGIVSEFVLAAFDTVDYLIGAMIANPVRTLVFLVVSTVLGRWAFRR</sequence>
<protein>
    <submittedName>
        <fullName evidence="2">Uncharacterized protein</fullName>
    </submittedName>
</protein>
<keyword evidence="1" id="KW-0472">Membrane</keyword>
<feature type="transmembrane region" description="Helical" evidence="1">
    <location>
        <begin position="124"/>
        <end position="153"/>
    </location>
</feature>
<feature type="transmembrane region" description="Helical" evidence="1">
    <location>
        <begin position="82"/>
        <end position="104"/>
    </location>
</feature>